<evidence type="ECO:0000256" key="3">
    <source>
        <dbReference type="ARBA" id="ARBA00022679"/>
    </source>
</evidence>
<sequence>MAHGDFPAVEQQQHMYESLCRYFDEHENEVIEIEILPPAIEPTDGEALMQDGSNLGIPKKALVLAFLAARQTFFHNRDNGPTDPKALQATKVILLFDPEHITAANFRKRRMLALRDADDMLVYQKALMAELCFLDSILTSPLHRQTKSSTLWWHRSWLLRLIAPLELKSASGKRIAAIVSAALDSVCKSGERHPKNYYAWGYARRLVAALGRVAAEVDAPFPFDWIVSAFSDRVCNWCFKHPSDISGWSFLLFLLVRLDPVDERDEIVEKVLQYSAKVKSENESLWVFVRNALAHPTLLEDRDAQIETLEECLEDAKATEQDSAYLEYAKQSLLWIRTSGKPKPRP</sequence>
<dbReference type="GO" id="GO:0005737">
    <property type="term" value="C:cytoplasm"/>
    <property type="evidence" value="ECO:0007669"/>
    <property type="project" value="TreeGrafter"/>
</dbReference>
<accession>A0A9W9C142</accession>
<reference evidence="5" key="1">
    <citation type="submission" date="2022-10" db="EMBL/GenBank/DDBJ databases">
        <title>Tapping the CABI collections for fungal endophytes: first genome assemblies for Collariella, Neodidymelliopsis, Ascochyta clinopodiicola, Didymella pomorum, Didymosphaeria variabile, Neocosmospora piperis and Neocucurbitaria cava.</title>
        <authorList>
            <person name="Hill R."/>
        </authorList>
    </citation>
    <scope>NUCLEOTIDE SEQUENCE</scope>
    <source>
        <strain evidence="5">IMI 360193</strain>
    </source>
</reference>
<evidence type="ECO:0000313" key="5">
    <source>
        <dbReference type="EMBL" id="KAJ4338630.1"/>
    </source>
</evidence>
<comment type="similarity">
    <text evidence="1">Belongs to the protein prenyltransferase subunit alpha family.</text>
</comment>
<keyword evidence="6" id="KW-1185">Reference proteome</keyword>
<dbReference type="InterPro" id="IPR002088">
    <property type="entry name" value="Prenyl_trans_a"/>
</dbReference>
<dbReference type="OrthoDB" id="5358702at2759"/>
<organism evidence="5 6">
    <name type="scientific">Didymella glomerata</name>
    <dbReference type="NCBI Taxonomy" id="749621"/>
    <lineage>
        <taxon>Eukaryota</taxon>
        <taxon>Fungi</taxon>
        <taxon>Dikarya</taxon>
        <taxon>Ascomycota</taxon>
        <taxon>Pezizomycotina</taxon>
        <taxon>Dothideomycetes</taxon>
        <taxon>Pleosporomycetidae</taxon>
        <taxon>Pleosporales</taxon>
        <taxon>Pleosporineae</taxon>
        <taxon>Didymellaceae</taxon>
        <taxon>Didymella</taxon>
    </lineage>
</organism>
<evidence type="ECO:0000313" key="6">
    <source>
        <dbReference type="Proteomes" id="UP001140562"/>
    </source>
</evidence>
<dbReference type="EMBL" id="JAPEUV010000028">
    <property type="protein sequence ID" value="KAJ4338630.1"/>
    <property type="molecule type" value="Genomic_DNA"/>
</dbReference>
<keyword evidence="4" id="KW-0677">Repeat</keyword>
<dbReference type="AlphaFoldDB" id="A0A9W9C142"/>
<dbReference type="Pfam" id="PF01239">
    <property type="entry name" value="PPTA"/>
    <property type="match status" value="1"/>
</dbReference>
<name>A0A9W9C142_9PLEO</name>
<proteinExistence type="inferred from homology"/>
<dbReference type="Proteomes" id="UP001140562">
    <property type="component" value="Unassembled WGS sequence"/>
</dbReference>
<dbReference type="PANTHER" id="PTHR11129">
    <property type="entry name" value="PROTEIN FARNESYLTRANSFERASE ALPHA SUBUNIT/RAB GERANYLGERANYL TRANSFERASE ALPHA SUBUNIT"/>
    <property type="match status" value="1"/>
</dbReference>
<evidence type="ECO:0000256" key="1">
    <source>
        <dbReference type="ARBA" id="ARBA00006734"/>
    </source>
</evidence>
<keyword evidence="3" id="KW-0808">Transferase</keyword>
<dbReference type="Gene3D" id="1.25.40.120">
    <property type="entry name" value="Protein prenylyltransferase"/>
    <property type="match status" value="1"/>
</dbReference>
<evidence type="ECO:0000256" key="4">
    <source>
        <dbReference type="ARBA" id="ARBA00022737"/>
    </source>
</evidence>
<protein>
    <recommendedName>
        <fullName evidence="7">Protein prenylyltransferase</fullName>
    </recommendedName>
</protein>
<gene>
    <name evidence="5" type="ORF">N0V87_003750</name>
</gene>
<evidence type="ECO:0000256" key="2">
    <source>
        <dbReference type="ARBA" id="ARBA00022602"/>
    </source>
</evidence>
<dbReference type="SUPFAM" id="SSF48439">
    <property type="entry name" value="Protein prenylyltransferase"/>
    <property type="match status" value="1"/>
</dbReference>
<dbReference type="GO" id="GO:0008318">
    <property type="term" value="F:protein prenyltransferase activity"/>
    <property type="evidence" value="ECO:0007669"/>
    <property type="project" value="InterPro"/>
</dbReference>
<keyword evidence="2" id="KW-0637">Prenyltransferase</keyword>
<comment type="caution">
    <text evidence="5">The sequence shown here is derived from an EMBL/GenBank/DDBJ whole genome shotgun (WGS) entry which is preliminary data.</text>
</comment>
<evidence type="ECO:0008006" key="7">
    <source>
        <dbReference type="Google" id="ProtNLM"/>
    </source>
</evidence>
<dbReference type="PANTHER" id="PTHR11129:SF3">
    <property type="entry name" value="PROTEIN PRENYLTRANSFERASE ALPHA SUBUNIT REPEAT-CONTAINING PROTEIN 1"/>
    <property type="match status" value="1"/>
</dbReference>